<accession>A0AAD3D2M7</accession>
<dbReference type="SUPFAM" id="SSF140860">
    <property type="entry name" value="Pseudo ankyrin repeat-like"/>
    <property type="match status" value="2"/>
</dbReference>
<evidence type="ECO:0000313" key="1">
    <source>
        <dbReference type="EMBL" id="GFH56467.1"/>
    </source>
</evidence>
<dbReference type="InterPro" id="IPR036770">
    <property type="entry name" value="Ankyrin_rpt-contain_sf"/>
</dbReference>
<sequence>MSSFKRIKVAHEADKDMRSSSPISIVNDDNKHIQDLPNDVFRHCLEFVGKGNFAFIAPVSKHFYWNYINLGVEMKNNVIDVDVILQQGRNKRTTVKDVATGSIRLATECFLNASSEFQEEVCRQAAVNGRLDILKCAVAFGIDMKNSVFPCHTADGRLQLVETIVNGHLEVIEFLHDQGVYLDNDDIIWKIRTRDKSSSLHWMASKGIISDREDEVFNYLVEDGEIEILKESYKDFAQYMDEDTFDGCAESGNIEVMNWLLQENDCEWNSSLFSTAARSGSIPMMELCLQNGCPPCEDICSSAMQNTNQEAALKGLIWLREKKIPWDKRVCENAAMYGNFKAFKWARENGCPWDEETFYSAACFGHVDILDYCFENNCPMGDDINYHVSFDHDPVVFETIDRTEMEERLLKVYKWLHQHSIPWDNTVSLEAAKEQYWKTLMWAIENGCPLHEDVLLCAIGECNIPMVEYCLSQLSSTEDNIYVLAINKMMHRRMNDLQMIEMLQKIHDCGIPWSRDIIPCAERLGRSNVASWLRCAGCD</sequence>
<dbReference type="Gene3D" id="1.25.40.20">
    <property type="entry name" value="Ankyrin repeat-containing domain"/>
    <property type="match status" value="1"/>
</dbReference>
<reference evidence="1 2" key="1">
    <citation type="journal article" date="2021" name="Sci. Rep.">
        <title>The genome of the diatom Chaetoceros tenuissimus carries an ancient integrated fragment of an extant virus.</title>
        <authorList>
            <person name="Hongo Y."/>
            <person name="Kimura K."/>
            <person name="Takaki Y."/>
            <person name="Yoshida Y."/>
            <person name="Baba S."/>
            <person name="Kobayashi G."/>
            <person name="Nagasaki K."/>
            <person name="Hano T."/>
            <person name="Tomaru Y."/>
        </authorList>
    </citation>
    <scope>NUCLEOTIDE SEQUENCE [LARGE SCALE GENOMIC DNA]</scope>
    <source>
        <strain evidence="1 2">NIES-3715</strain>
    </source>
</reference>
<name>A0AAD3D2M7_9STRA</name>
<protein>
    <submittedName>
        <fullName evidence="1">Uncharacterized protein</fullName>
    </submittedName>
</protein>
<gene>
    <name evidence="1" type="ORF">CTEN210_12943</name>
</gene>
<dbReference type="InterPro" id="IPR052050">
    <property type="entry name" value="SecEffector_AnkRepeat"/>
</dbReference>
<dbReference type="PANTHER" id="PTHR46586">
    <property type="entry name" value="ANKYRIN REPEAT-CONTAINING PROTEIN"/>
    <property type="match status" value="1"/>
</dbReference>
<evidence type="ECO:0000313" key="2">
    <source>
        <dbReference type="Proteomes" id="UP001054902"/>
    </source>
</evidence>
<dbReference type="AlphaFoldDB" id="A0AAD3D2M7"/>
<organism evidence="1 2">
    <name type="scientific">Chaetoceros tenuissimus</name>
    <dbReference type="NCBI Taxonomy" id="426638"/>
    <lineage>
        <taxon>Eukaryota</taxon>
        <taxon>Sar</taxon>
        <taxon>Stramenopiles</taxon>
        <taxon>Ochrophyta</taxon>
        <taxon>Bacillariophyta</taxon>
        <taxon>Coscinodiscophyceae</taxon>
        <taxon>Chaetocerotophycidae</taxon>
        <taxon>Chaetocerotales</taxon>
        <taxon>Chaetocerotaceae</taxon>
        <taxon>Chaetoceros</taxon>
    </lineage>
</organism>
<proteinExistence type="predicted"/>
<dbReference type="Proteomes" id="UP001054902">
    <property type="component" value="Unassembled WGS sequence"/>
</dbReference>
<dbReference type="PANTHER" id="PTHR46586:SF3">
    <property type="entry name" value="ANKYRIN REPEAT-CONTAINING PROTEIN"/>
    <property type="match status" value="1"/>
</dbReference>
<dbReference type="EMBL" id="BLLK01000052">
    <property type="protein sequence ID" value="GFH56467.1"/>
    <property type="molecule type" value="Genomic_DNA"/>
</dbReference>
<keyword evidence="2" id="KW-1185">Reference proteome</keyword>
<comment type="caution">
    <text evidence="1">The sequence shown here is derived from an EMBL/GenBank/DDBJ whole genome shotgun (WGS) entry which is preliminary data.</text>
</comment>